<dbReference type="Proteomes" id="UP000818029">
    <property type="component" value="Chromosome A13"/>
</dbReference>
<keyword evidence="3" id="KW-1185">Reference proteome</keyword>
<dbReference type="RefSeq" id="XP_016675320.1">
    <property type="nucleotide sequence ID" value="XM_016819831.1"/>
</dbReference>
<evidence type="ECO:0000313" key="4">
    <source>
        <dbReference type="RefSeq" id="XP_016675320.1"/>
    </source>
</evidence>
<reference evidence="4" key="2">
    <citation type="submission" date="2025-08" db="UniProtKB">
        <authorList>
            <consortium name="RefSeq"/>
        </authorList>
    </citation>
    <scope>IDENTIFICATION</scope>
</reference>
<dbReference type="PANTHER" id="PTHR34482:SF36">
    <property type="entry name" value="RETROTRANSPOSON GAG DOMAIN-CONTAINING PROTEIN"/>
    <property type="match status" value="1"/>
</dbReference>
<dbReference type="Pfam" id="PF03732">
    <property type="entry name" value="Retrotrans_gag"/>
    <property type="match status" value="1"/>
</dbReference>
<feature type="compositionally biased region" description="Low complexity" evidence="1">
    <location>
        <begin position="270"/>
        <end position="280"/>
    </location>
</feature>
<proteinExistence type="predicted"/>
<name>A0A1U8IAT3_GOSHI</name>
<dbReference type="PANTHER" id="PTHR34482">
    <property type="entry name" value="DNA DAMAGE-INDUCIBLE PROTEIN 1-LIKE"/>
    <property type="match status" value="1"/>
</dbReference>
<sequence length="310" mass="34402">MPNVGVEEAPASPMAETGPYDRATEKDTLSQAMLKNLERVAGPNNGTGNWGSILERFRSNGAEIFKGVASVALNTAEYWLEATKRIMEDLDCSPEQKLKGAVSLLRKEAYQWWLTVKENTQPEQVTWEFFKTGFQGKYLGASYVDARRKEFLNLTQGNKSVAEYETEFLRLSRYARAMVAMDYERCVRFEDGLRDSLKRPRARAKFNGPIRAGPLAINPGVPPYANCGKGHVGECWKRTRACLACIPMEHRIRNCPKMPAQVKAVGQGGVQPPKGGQLLPRARGQARVNNSNGRGRRASGRNAGHVEANS</sequence>
<dbReference type="OrthoDB" id="2272416at2759"/>
<dbReference type="AlphaFoldDB" id="A0A1U8IAT3"/>
<protein>
    <recommendedName>
        <fullName evidence="2">Retrotransposon gag domain-containing protein</fullName>
    </recommendedName>
</protein>
<evidence type="ECO:0000259" key="2">
    <source>
        <dbReference type="Pfam" id="PF03732"/>
    </source>
</evidence>
<dbReference type="InterPro" id="IPR005162">
    <property type="entry name" value="Retrotrans_gag_dom"/>
</dbReference>
<gene>
    <name evidence="4" type="primary">LOC107894571</name>
</gene>
<reference evidence="3" key="1">
    <citation type="journal article" date="2020" name="Nat. Genet.">
        <title>Genomic diversifications of five Gossypium allopolyploid species and their impact on cotton improvement.</title>
        <authorList>
            <person name="Chen Z.J."/>
            <person name="Sreedasyam A."/>
            <person name="Ando A."/>
            <person name="Song Q."/>
            <person name="De Santiago L.M."/>
            <person name="Hulse-Kemp A.M."/>
            <person name="Ding M."/>
            <person name="Ye W."/>
            <person name="Kirkbride R.C."/>
            <person name="Jenkins J."/>
            <person name="Plott C."/>
            <person name="Lovell J."/>
            <person name="Lin Y.M."/>
            <person name="Vaughn R."/>
            <person name="Liu B."/>
            <person name="Simpson S."/>
            <person name="Scheffler B.E."/>
            <person name="Wen L."/>
            <person name="Saski C.A."/>
            <person name="Grover C.E."/>
            <person name="Hu G."/>
            <person name="Conover J.L."/>
            <person name="Carlson J.W."/>
            <person name="Shu S."/>
            <person name="Boston L.B."/>
            <person name="Williams M."/>
            <person name="Peterson D.G."/>
            <person name="McGee K."/>
            <person name="Jones D.C."/>
            <person name="Wendel J.F."/>
            <person name="Stelly D.M."/>
            <person name="Grimwood J."/>
            <person name="Schmutz J."/>
        </authorList>
    </citation>
    <scope>NUCLEOTIDE SEQUENCE [LARGE SCALE GENOMIC DNA]</scope>
    <source>
        <strain evidence="3">cv. TM-1</strain>
    </source>
</reference>
<feature type="region of interest" description="Disordered" evidence="1">
    <location>
        <begin position="265"/>
        <end position="310"/>
    </location>
</feature>
<evidence type="ECO:0000313" key="3">
    <source>
        <dbReference type="Proteomes" id="UP000818029"/>
    </source>
</evidence>
<dbReference type="GeneID" id="107894571"/>
<dbReference type="PaxDb" id="3635-A0A1U8IAT3"/>
<dbReference type="KEGG" id="ghi:107894571"/>
<accession>A0A1U8IAT3</accession>
<feature type="domain" description="Retrotransposon gag" evidence="2">
    <location>
        <begin position="101"/>
        <end position="195"/>
    </location>
</feature>
<evidence type="ECO:0000256" key="1">
    <source>
        <dbReference type="SAM" id="MobiDB-lite"/>
    </source>
</evidence>
<organism evidence="3 4">
    <name type="scientific">Gossypium hirsutum</name>
    <name type="common">Upland cotton</name>
    <name type="synonym">Gossypium mexicanum</name>
    <dbReference type="NCBI Taxonomy" id="3635"/>
    <lineage>
        <taxon>Eukaryota</taxon>
        <taxon>Viridiplantae</taxon>
        <taxon>Streptophyta</taxon>
        <taxon>Embryophyta</taxon>
        <taxon>Tracheophyta</taxon>
        <taxon>Spermatophyta</taxon>
        <taxon>Magnoliopsida</taxon>
        <taxon>eudicotyledons</taxon>
        <taxon>Gunneridae</taxon>
        <taxon>Pentapetalae</taxon>
        <taxon>rosids</taxon>
        <taxon>malvids</taxon>
        <taxon>Malvales</taxon>
        <taxon>Malvaceae</taxon>
        <taxon>Malvoideae</taxon>
        <taxon>Gossypium</taxon>
    </lineage>
</organism>
<feature type="region of interest" description="Disordered" evidence="1">
    <location>
        <begin position="1"/>
        <end position="22"/>
    </location>
</feature>